<organism evidence="8 9">
    <name type="scientific">Naasia lichenicola</name>
    <dbReference type="NCBI Taxonomy" id="2565933"/>
    <lineage>
        <taxon>Bacteria</taxon>
        <taxon>Bacillati</taxon>
        <taxon>Actinomycetota</taxon>
        <taxon>Actinomycetes</taxon>
        <taxon>Micrococcales</taxon>
        <taxon>Microbacteriaceae</taxon>
        <taxon>Naasia</taxon>
    </lineage>
</organism>
<evidence type="ECO:0000256" key="1">
    <source>
        <dbReference type="ARBA" id="ARBA00022898"/>
    </source>
</evidence>
<evidence type="ECO:0000259" key="6">
    <source>
        <dbReference type="PROSITE" id="PS50949"/>
    </source>
</evidence>
<evidence type="ECO:0000259" key="7">
    <source>
        <dbReference type="PROSITE" id="PS50977"/>
    </source>
</evidence>
<dbReference type="Pfam" id="PF00392">
    <property type="entry name" value="GntR"/>
    <property type="match status" value="1"/>
</dbReference>
<evidence type="ECO:0000256" key="2">
    <source>
        <dbReference type="ARBA" id="ARBA00023015"/>
    </source>
</evidence>
<dbReference type="OrthoDB" id="329481at2"/>
<evidence type="ECO:0000313" key="9">
    <source>
        <dbReference type="Proteomes" id="UP000309133"/>
    </source>
</evidence>
<feature type="domain" description="HTH tetR-type" evidence="7">
    <location>
        <begin position="98"/>
        <end position="158"/>
    </location>
</feature>
<evidence type="ECO:0000256" key="4">
    <source>
        <dbReference type="ARBA" id="ARBA00023163"/>
    </source>
</evidence>
<protein>
    <submittedName>
        <fullName evidence="8">GntR family transcriptional regulator</fullName>
    </submittedName>
</protein>
<dbReference type="InterPro" id="IPR036271">
    <property type="entry name" value="Tet_transcr_reg_TetR-rel_C_sf"/>
</dbReference>
<keyword evidence="1" id="KW-0663">Pyridoxal phosphate</keyword>
<dbReference type="CDD" id="cd07377">
    <property type="entry name" value="WHTH_GntR"/>
    <property type="match status" value="1"/>
</dbReference>
<feature type="DNA-binding region" description="H-T-H motif" evidence="5">
    <location>
        <begin position="121"/>
        <end position="140"/>
    </location>
</feature>
<dbReference type="InterPro" id="IPR000524">
    <property type="entry name" value="Tscrpt_reg_HTH_GntR"/>
</dbReference>
<dbReference type="GO" id="GO:0003700">
    <property type="term" value="F:DNA-binding transcription factor activity"/>
    <property type="evidence" value="ECO:0007669"/>
    <property type="project" value="InterPro"/>
</dbReference>
<dbReference type="RefSeq" id="WP_136426931.1">
    <property type="nucleotide sequence ID" value="NZ_SSSM01000003.1"/>
</dbReference>
<dbReference type="InterPro" id="IPR004111">
    <property type="entry name" value="Repressor_TetR_C"/>
</dbReference>
<sequence>MSDQLEPASVRIASELRRRIASGQLTPGGRMPSTRAIMQRYGVAMATATKVLALLRAEGLIESIPGIGTVVADRVADRAQDSGAGPDRSGSPRRNGAPLSAQTIVAAGLLVADGEGIAALSMRRVATELDTAPMSLYRHVRDKDQLLLGMMDAAMSEVTLPDPPASWRDGLEIAATALWTTFRRHPWLPSAISVTRPQLLPGALEYSEWVLGVLEGSEMDATTMFTTHLTLFTFVRGVAMNLEAEYEDEAASGVTGDAYISEQESAIADLVADGKHPHFAGILQRMNFDLDLDELFRFGLHRLLSGIEASTQTAAGTATDTAAGKRERG</sequence>
<dbReference type="Gene3D" id="1.10.10.10">
    <property type="entry name" value="Winged helix-like DNA-binding domain superfamily/Winged helix DNA-binding domain"/>
    <property type="match status" value="1"/>
</dbReference>
<dbReference type="Gene3D" id="1.10.357.10">
    <property type="entry name" value="Tetracycline Repressor, domain 2"/>
    <property type="match status" value="1"/>
</dbReference>
<dbReference type="InterPro" id="IPR036390">
    <property type="entry name" value="WH_DNA-bd_sf"/>
</dbReference>
<dbReference type="Proteomes" id="UP000309133">
    <property type="component" value="Unassembled WGS sequence"/>
</dbReference>
<keyword evidence="4" id="KW-0804">Transcription</keyword>
<keyword evidence="9" id="KW-1185">Reference proteome</keyword>
<dbReference type="Pfam" id="PF00440">
    <property type="entry name" value="TetR_N"/>
    <property type="match status" value="1"/>
</dbReference>
<dbReference type="GO" id="GO:0045892">
    <property type="term" value="P:negative regulation of DNA-templated transcription"/>
    <property type="evidence" value="ECO:0007669"/>
    <property type="project" value="InterPro"/>
</dbReference>
<evidence type="ECO:0000313" key="8">
    <source>
        <dbReference type="EMBL" id="THG31811.1"/>
    </source>
</evidence>
<gene>
    <name evidence="8" type="ORF">E6C64_07105</name>
</gene>
<proteinExistence type="predicted"/>
<dbReference type="InterPro" id="IPR009057">
    <property type="entry name" value="Homeodomain-like_sf"/>
</dbReference>
<dbReference type="SMART" id="SM00345">
    <property type="entry name" value="HTH_GNTR"/>
    <property type="match status" value="1"/>
</dbReference>
<dbReference type="SUPFAM" id="SSF46785">
    <property type="entry name" value="Winged helix' DNA-binding domain"/>
    <property type="match status" value="1"/>
</dbReference>
<evidence type="ECO:0000256" key="5">
    <source>
        <dbReference type="PROSITE-ProRule" id="PRU00335"/>
    </source>
</evidence>
<keyword evidence="2" id="KW-0805">Transcription regulation</keyword>
<dbReference type="PROSITE" id="PS50949">
    <property type="entry name" value="HTH_GNTR"/>
    <property type="match status" value="1"/>
</dbReference>
<reference evidence="8 9" key="1">
    <citation type="submission" date="2019-04" db="EMBL/GenBank/DDBJ databases">
        <authorList>
            <person name="Jiang L."/>
        </authorList>
    </citation>
    <scope>NUCLEOTIDE SEQUENCE [LARGE SCALE GENOMIC DNA]</scope>
    <source>
        <strain evidence="8 9">YIM 131853</strain>
    </source>
</reference>
<dbReference type="InterPro" id="IPR051446">
    <property type="entry name" value="HTH_trans_reg/aminotransferase"/>
</dbReference>
<dbReference type="AlphaFoldDB" id="A0A4S4FNJ0"/>
<dbReference type="GO" id="GO:0003677">
    <property type="term" value="F:DNA binding"/>
    <property type="evidence" value="ECO:0007669"/>
    <property type="project" value="UniProtKB-UniRule"/>
</dbReference>
<dbReference type="InterPro" id="IPR001647">
    <property type="entry name" value="HTH_TetR"/>
</dbReference>
<name>A0A4S4FNJ0_9MICO</name>
<evidence type="ECO:0000256" key="3">
    <source>
        <dbReference type="ARBA" id="ARBA00023125"/>
    </source>
</evidence>
<dbReference type="PANTHER" id="PTHR46577">
    <property type="entry name" value="HTH-TYPE TRANSCRIPTIONAL REGULATORY PROTEIN GABR"/>
    <property type="match status" value="1"/>
</dbReference>
<dbReference type="Pfam" id="PF02909">
    <property type="entry name" value="TetR_C_1"/>
    <property type="match status" value="1"/>
</dbReference>
<dbReference type="PANTHER" id="PTHR46577:SF1">
    <property type="entry name" value="HTH-TYPE TRANSCRIPTIONAL REGULATORY PROTEIN GABR"/>
    <property type="match status" value="1"/>
</dbReference>
<dbReference type="InterPro" id="IPR036388">
    <property type="entry name" value="WH-like_DNA-bd_sf"/>
</dbReference>
<dbReference type="SUPFAM" id="SSF48498">
    <property type="entry name" value="Tetracyclin repressor-like, C-terminal domain"/>
    <property type="match status" value="1"/>
</dbReference>
<accession>A0A4S4FNJ0</accession>
<comment type="caution">
    <text evidence="8">The sequence shown here is derived from an EMBL/GenBank/DDBJ whole genome shotgun (WGS) entry which is preliminary data.</text>
</comment>
<dbReference type="SUPFAM" id="SSF46689">
    <property type="entry name" value="Homeodomain-like"/>
    <property type="match status" value="1"/>
</dbReference>
<dbReference type="PROSITE" id="PS50977">
    <property type="entry name" value="HTH_TETR_2"/>
    <property type="match status" value="1"/>
</dbReference>
<dbReference type="Gene3D" id="1.10.10.60">
    <property type="entry name" value="Homeodomain-like"/>
    <property type="match status" value="1"/>
</dbReference>
<feature type="domain" description="HTH gntR-type" evidence="6">
    <location>
        <begin position="6"/>
        <end position="74"/>
    </location>
</feature>
<dbReference type="EMBL" id="SSSM01000003">
    <property type="protein sequence ID" value="THG31811.1"/>
    <property type="molecule type" value="Genomic_DNA"/>
</dbReference>
<keyword evidence="3 5" id="KW-0238">DNA-binding</keyword>